<sequence length="659" mass="74914">MSKQISNLARTYEDYRNEFQRLTKEYYPELIDSFDDASVGSWFVDILSAGLDELSYHLDRVHQETDINSANEYNSKLSIARTNNIKIPGKKAAMVEVELSCEIPVDGSPELRMPDETYCPVIKKGTLLSNGLVTFELIEDVNFAEQFNENGISNRQIIPKRNANGNVEKYTYKKLSIALAGQSKIFKRTITDNDITPFLSIILQDKNVLSIESIIFKDGMDFTTDPLISDFFVDSENYTPNSSTQQIFRYFEVENLAQQYLFLDSLKADSTPQSQYITVDAKTTAGVFPVNVGQIYKGEWKFIKQKFITEYTPNGQLQIVFGAGGNVEIPLGSNYAQYQMSKLISNEFLGLLPRAGWTMFILYRVGGGEISNIAAGSLNTITYLNLFIGGNSNDSNCSSKVRSVKDSIKVTNVTPSFGGKDALSVEELTYFIKYNNAAQNRCVTVDDYIGRIMQMPSRYGIPFKFSVAEENNKITSYFLGLNEDRTLNKVLPSMLTANVKEYLKKYRNMNDFIEIRSGRVINISFLIDLFIDKAYDKYEITRIVMDKVYDYMDINKHRMNQDVFLGDLSREISNVDGVINLIGIRVYNEYGTGYSTDRVTQELVTPSQCDVNLESEELPVEGRSEIDLKASDFTLYSDITSMFEIKYKNKDISVRIKER</sequence>
<evidence type="ECO:0000313" key="1">
    <source>
        <dbReference type="EMBL" id="KAA6330827.1"/>
    </source>
</evidence>
<dbReference type="AlphaFoldDB" id="A0A5J4R9T3"/>
<evidence type="ECO:0008006" key="2">
    <source>
        <dbReference type="Google" id="ProtNLM"/>
    </source>
</evidence>
<reference evidence="1" key="1">
    <citation type="submission" date="2019-03" db="EMBL/GenBank/DDBJ databases">
        <title>Single cell metagenomics reveals metabolic interactions within the superorganism composed of flagellate Streblomastix strix and complex community of Bacteroidetes bacteria on its surface.</title>
        <authorList>
            <person name="Treitli S.C."/>
            <person name="Kolisko M."/>
            <person name="Husnik F."/>
            <person name="Keeling P."/>
            <person name="Hampl V."/>
        </authorList>
    </citation>
    <scope>NUCLEOTIDE SEQUENCE</scope>
    <source>
        <strain evidence="1">STM</strain>
    </source>
</reference>
<gene>
    <name evidence="1" type="ORF">EZS27_020515</name>
</gene>
<proteinExistence type="predicted"/>
<accession>A0A5J4R9T3</accession>
<comment type="caution">
    <text evidence="1">The sequence shown here is derived from an EMBL/GenBank/DDBJ whole genome shotgun (WGS) entry which is preliminary data.</text>
</comment>
<dbReference type="EMBL" id="SNRY01001453">
    <property type="protein sequence ID" value="KAA6330827.1"/>
    <property type="molecule type" value="Genomic_DNA"/>
</dbReference>
<name>A0A5J4R9T3_9ZZZZ</name>
<protein>
    <recommendedName>
        <fullName evidence="2">Baseplate protein J-like domain-containing protein</fullName>
    </recommendedName>
</protein>
<organism evidence="1">
    <name type="scientific">termite gut metagenome</name>
    <dbReference type="NCBI Taxonomy" id="433724"/>
    <lineage>
        <taxon>unclassified sequences</taxon>
        <taxon>metagenomes</taxon>
        <taxon>organismal metagenomes</taxon>
    </lineage>
</organism>